<dbReference type="AlphaFoldDB" id="A0AAV4S6V4"/>
<evidence type="ECO:0000313" key="2">
    <source>
        <dbReference type="Proteomes" id="UP001054945"/>
    </source>
</evidence>
<keyword evidence="2" id="KW-1185">Reference proteome</keyword>
<dbReference type="EMBL" id="BPLR01008917">
    <property type="protein sequence ID" value="GIY28190.1"/>
    <property type="molecule type" value="Genomic_DNA"/>
</dbReference>
<evidence type="ECO:0000313" key="1">
    <source>
        <dbReference type="EMBL" id="GIY28190.1"/>
    </source>
</evidence>
<protein>
    <recommendedName>
        <fullName evidence="3">Reverse transcriptase</fullName>
    </recommendedName>
</protein>
<proteinExistence type="predicted"/>
<comment type="caution">
    <text evidence="1">The sequence shown here is derived from an EMBL/GenBank/DDBJ whole genome shotgun (WGS) entry which is preliminary data.</text>
</comment>
<name>A0AAV4S6V4_CAEEX</name>
<reference evidence="1 2" key="1">
    <citation type="submission" date="2021-06" db="EMBL/GenBank/DDBJ databases">
        <title>Caerostris extrusa draft genome.</title>
        <authorList>
            <person name="Kono N."/>
            <person name="Arakawa K."/>
        </authorList>
    </citation>
    <scope>NUCLEOTIDE SEQUENCE [LARGE SCALE GENOMIC DNA]</scope>
</reference>
<evidence type="ECO:0008006" key="3">
    <source>
        <dbReference type="Google" id="ProtNLM"/>
    </source>
</evidence>
<sequence length="124" mass="14458">MIIGDFNSHIPRWNYNRSNKPDCHEGFRRKSTTTEQATYLSRGIKDGFYERNFTLAIYVDFKNAYDKVWRKKYIEKLVNFGFGGNMLNYKLHPFPKDGPCKLSTTFSKFVQLQDGLPRGFVTGA</sequence>
<accession>A0AAV4S6V4</accession>
<gene>
    <name evidence="1" type="ORF">CEXT_299171</name>
</gene>
<dbReference type="Proteomes" id="UP001054945">
    <property type="component" value="Unassembled WGS sequence"/>
</dbReference>
<organism evidence="1 2">
    <name type="scientific">Caerostris extrusa</name>
    <name type="common">Bark spider</name>
    <name type="synonym">Caerostris bankana</name>
    <dbReference type="NCBI Taxonomy" id="172846"/>
    <lineage>
        <taxon>Eukaryota</taxon>
        <taxon>Metazoa</taxon>
        <taxon>Ecdysozoa</taxon>
        <taxon>Arthropoda</taxon>
        <taxon>Chelicerata</taxon>
        <taxon>Arachnida</taxon>
        <taxon>Araneae</taxon>
        <taxon>Araneomorphae</taxon>
        <taxon>Entelegynae</taxon>
        <taxon>Araneoidea</taxon>
        <taxon>Araneidae</taxon>
        <taxon>Caerostris</taxon>
    </lineage>
</organism>